<gene>
    <name evidence="2" type="ORF">S01H1_79550</name>
</gene>
<dbReference type="Pfam" id="PF13229">
    <property type="entry name" value="Beta_helix"/>
    <property type="match status" value="1"/>
</dbReference>
<evidence type="ECO:0000259" key="1">
    <source>
        <dbReference type="Pfam" id="PF13229"/>
    </source>
</evidence>
<evidence type="ECO:0000313" key="2">
    <source>
        <dbReference type="EMBL" id="GAG52798.1"/>
    </source>
</evidence>
<proteinExistence type="predicted"/>
<organism evidence="2">
    <name type="scientific">marine sediment metagenome</name>
    <dbReference type="NCBI Taxonomy" id="412755"/>
    <lineage>
        <taxon>unclassified sequences</taxon>
        <taxon>metagenomes</taxon>
        <taxon>ecological metagenomes</taxon>
    </lineage>
</organism>
<dbReference type="InterPro" id="IPR011050">
    <property type="entry name" value="Pectin_lyase_fold/virulence"/>
</dbReference>
<dbReference type="EMBL" id="BARS01053639">
    <property type="protein sequence ID" value="GAG52798.1"/>
    <property type="molecule type" value="Genomic_DNA"/>
</dbReference>
<dbReference type="SUPFAM" id="SSF51126">
    <property type="entry name" value="Pectin lyase-like"/>
    <property type="match status" value="1"/>
</dbReference>
<feature type="non-terminal residue" evidence="2">
    <location>
        <position position="1"/>
    </location>
</feature>
<sequence>IISYCVVTNTANSGIAPGLGNTGSIDHNIVSKAMQLLNDGGGIYAFHQRTSNNPFTNFVIEYNFVSDIPLVAINNQCIYLDNRVKGNIIRYNTLYNTLSSGILVNADTEENTLTNNTVFRCQEGVNFRDWAAPSEIYDLTMNVLNDNILVSGIAADTNLSVVDLANPYANGGGADRNYYVNPYEVLIAKANTTEQTLAQVRTAYSQDVNSSAVVNYRTIVDPDND</sequence>
<comment type="caution">
    <text evidence="2">The sequence shown here is derived from an EMBL/GenBank/DDBJ whole genome shotgun (WGS) entry which is preliminary data.</text>
</comment>
<feature type="domain" description="Right handed beta helix" evidence="1">
    <location>
        <begin position="2"/>
        <end position="135"/>
    </location>
</feature>
<dbReference type="InterPro" id="IPR039448">
    <property type="entry name" value="Beta_helix"/>
</dbReference>
<dbReference type="InterPro" id="IPR012334">
    <property type="entry name" value="Pectin_lyas_fold"/>
</dbReference>
<accession>X0YWX7</accession>
<dbReference type="AlphaFoldDB" id="X0YWX7"/>
<reference evidence="2" key="1">
    <citation type="journal article" date="2014" name="Front. Microbiol.">
        <title>High frequency of phylogenetically diverse reductive dehalogenase-homologous genes in deep subseafloor sedimentary metagenomes.</title>
        <authorList>
            <person name="Kawai M."/>
            <person name="Futagami T."/>
            <person name="Toyoda A."/>
            <person name="Takaki Y."/>
            <person name="Nishi S."/>
            <person name="Hori S."/>
            <person name="Arai W."/>
            <person name="Tsubouchi T."/>
            <person name="Morono Y."/>
            <person name="Uchiyama I."/>
            <person name="Ito T."/>
            <person name="Fujiyama A."/>
            <person name="Inagaki F."/>
            <person name="Takami H."/>
        </authorList>
    </citation>
    <scope>NUCLEOTIDE SEQUENCE</scope>
    <source>
        <strain evidence="2">Expedition CK06-06</strain>
    </source>
</reference>
<feature type="non-terminal residue" evidence="2">
    <location>
        <position position="225"/>
    </location>
</feature>
<dbReference type="Gene3D" id="2.160.20.10">
    <property type="entry name" value="Single-stranded right-handed beta-helix, Pectin lyase-like"/>
    <property type="match status" value="1"/>
</dbReference>
<protein>
    <recommendedName>
        <fullName evidence="1">Right handed beta helix domain-containing protein</fullName>
    </recommendedName>
</protein>
<name>X0YWX7_9ZZZZ</name>